<reference evidence="1 2" key="1">
    <citation type="journal article" date="2012" name="Environ. Microbiol.">
        <title>Complete genome of Candidatus Chloracidobacterium thermophilum, a chlorophyll-based photoheterotroph belonging to the phylum Acidobacteria.</title>
        <authorList>
            <person name="Garcia Costas A.M."/>
            <person name="Liu Z."/>
            <person name="Tomsho L.P."/>
            <person name="Schuster S.C."/>
            <person name="Ward D.M."/>
            <person name="Bryant D.A."/>
        </authorList>
    </citation>
    <scope>NUCLEOTIDE SEQUENCE [LARGE SCALE GENOMIC DNA]</scope>
    <source>
        <strain evidence="1 2">B</strain>
    </source>
</reference>
<dbReference type="AlphaFoldDB" id="G2LHV7"/>
<evidence type="ECO:0000313" key="2">
    <source>
        <dbReference type="Proteomes" id="UP000006791"/>
    </source>
</evidence>
<dbReference type="Proteomes" id="UP000006791">
    <property type="component" value="Chromosome 1"/>
</dbReference>
<evidence type="ECO:0000313" key="1">
    <source>
        <dbReference type="EMBL" id="AEP11017.1"/>
    </source>
</evidence>
<dbReference type="EMBL" id="CP002514">
    <property type="protein sequence ID" value="AEP11017.1"/>
    <property type="molecule type" value="Genomic_DNA"/>
</dbReference>
<keyword evidence="2" id="KW-1185">Reference proteome</keyword>
<gene>
    <name evidence="1" type="ordered locus">Cabther_A0250</name>
</gene>
<dbReference type="HOGENOM" id="CLU_975561_0_0_0"/>
<sequence length="285" mass="33261">MSGLTSATSRINYVKEAAGEPYNIWTMVLFLSAAAYTQDWIPLVAGAALEATYLTVVPAMTAYRRLVERRAARQRQMLRRRQREELIRTFEPRDREMVEYLRFQKSKIYENYLKFTKLEKLPESIQCLDTMWEQFVDLLDVYRRRKTHLRSVNRNAIQNQIIQIERQMTTADAATRPLLEHNLDVLRRRLKTFDEIERSVRRVEAQLQAIENRFSLINDHIVTMTALDGAGATDLDFDELLANIEITKQILEESAPALSGLNLIESANYPESFQPSPRGRQEQYE</sequence>
<dbReference type="KEGG" id="ctm:Cabther_A0250"/>
<proteinExistence type="predicted"/>
<accession>G2LHV7</accession>
<protein>
    <submittedName>
        <fullName evidence="1">Uncharacterized protein</fullName>
    </submittedName>
</protein>
<dbReference type="OrthoDB" id="3078747at2"/>
<dbReference type="RefSeq" id="WP_014098755.1">
    <property type="nucleotide sequence ID" value="NC_016024.1"/>
</dbReference>
<name>G2LHV7_CHLTF</name>
<organism evidence="1 2">
    <name type="scientific">Chloracidobacterium thermophilum (strain B)</name>
    <dbReference type="NCBI Taxonomy" id="981222"/>
    <lineage>
        <taxon>Bacteria</taxon>
        <taxon>Pseudomonadati</taxon>
        <taxon>Acidobacteriota</taxon>
        <taxon>Terriglobia</taxon>
        <taxon>Terriglobales</taxon>
        <taxon>Acidobacteriaceae</taxon>
        <taxon>Chloracidobacterium</taxon>
    </lineage>
</organism>